<reference evidence="2 3" key="1">
    <citation type="submission" date="2018-06" db="EMBL/GenBank/DDBJ databases">
        <title>Mucibacter soli gen. nov., sp. nov., a new member of the family Chitinophagaceae producing mucin.</title>
        <authorList>
            <person name="Kim M.-K."/>
            <person name="Park S."/>
            <person name="Kim T.-S."/>
            <person name="Joung Y."/>
            <person name="Han J.-H."/>
            <person name="Kim S.B."/>
        </authorList>
    </citation>
    <scope>NUCLEOTIDE SEQUENCE [LARGE SCALE GENOMIC DNA]</scope>
    <source>
        <strain evidence="2 3">R1-15</strain>
    </source>
</reference>
<sequence length="191" mass="22211">MYFGSDFRKSVLIMKKTFFLLTTVLATALYTNKGFSQGSDELVSVYRWYNAADKNFVTVADGEYQEGQMLNWGWKNKTQIFTAYRNPAPDRVAVNSWFNPVTKDQASIAEDEYTDDQMLKMGYTGKKLQFYALTRRGPNTIAVYRWHKGDDWVTIPEEGDTDAYIKKGYRHKTYQYYGIPRATDVVVYNQL</sequence>
<proteinExistence type="predicted"/>
<dbReference type="InterPro" id="IPR043708">
    <property type="entry name" value="DUF5648"/>
</dbReference>
<feature type="domain" description="DUF5648" evidence="1">
    <location>
        <begin position="45"/>
        <end position="178"/>
    </location>
</feature>
<keyword evidence="3" id="KW-1185">Reference proteome</keyword>
<dbReference type="EMBL" id="QKTW01000025">
    <property type="protein sequence ID" value="PZF71429.1"/>
    <property type="molecule type" value="Genomic_DNA"/>
</dbReference>
<gene>
    <name evidence="2" type="ORF">DN068_19265</name>
</gene>
<organism evidence="2 3">
    <name type="scientific">Taibaiella soli</name>
    <dbReference type="NCBI Taxonomy" id="1649169"/>
    <lineage>
        <taxon>Bacteria</taxon>
        <taxon>Pseudomonadati</taxon>
        <taxon>Bacteroidota</taxon>
        <taxon>Chitinophagia</taxon>
        <taxon>Chitinophagales</taxon>
        <taxon>Chitinophagaceae</taxon>
        <taxon>Taibaiella</taxon>
    </lineage>
</organism>
<name>A0A2W2B5F7_9BACT</name>
<dbReference type="Proteomes" id="UP000248745">
    <property type="component" value="Unassembled WGS sequence"/>
</dbReference>
<accession>A0A2W2B5F7</accession>
<dbReference type="AlphaFoldDB" id="A0A2W2B5F7"/>
<dbReference type="Pfam" id="PF18885">
    <property type="entry name" value="DUF5648"/>
    <property type="match status" value="1"/>
</dbReference>
<evidence type="ECO:0000259" key="1">
    <source>
        <dbReference type="Pfam" id="PF18885"/>
    </source>
</evidence>
<protein>
    <recommendedName>
        <fullName evidence="1">DUF5648 domain-containing protein</fullName>
    </recommendedName>
</protein>
<comment type="caution">
    <text evidence="2">The sequence shown here is derived from an EMBL/GenBank/DDBJ whole genome shotgun (WGS) entry which is preliminary data.</text>
</comment>
<evidence type="ECO:0000313" key="2">
    <source>
        <dbReference type="EMBL" id="PZF71429.1"/>
    </source>
</evidence>
<evidence type="ECO:0000313" key="3">
    <source>
        <dbReference type="Proteomes" id="UP000248745"/>
    </source>
</evidence>